<dbReference type="PANTHER" id="PTHR23024:SF535">
    <property type="entry name" value="OS07G0162900 PROTEIN"/>
    <property type="match status" value="1"/>
</dbReference>
<evidence type="ECO:0000313" key="4">
    <source>
        <dbReference type="Proteomes" id="UP000541444"/>
    </source>
</evidence>
<dbReference type="InterPro" id="IPR013094">
    <property type="entry name" value="AB_hydrolase_3"/>
</dbReference>
<dbReference type="OrthoDB" id="408631at2759"/>
<dbReference type="Gene3D" id="3.40.50.1820">
    <property type="entry name" value="alpha/beta hydrolase"/>
    <property type="match status" value="1"/>
</dbReference>
<evidence type="ECO:0000259" key="2">
    <source>
        <dbReference type="Pfam" id="PF07859"/>
    </source>
</evidence>
<feature type="active site" evidence="1">
    <location>
        <position position="167"/>
    </location>
</feature>
<organism evidence="3 4">
    <name type="scientific">Kingdonia uniflora</name>
    <dbReference type="NCBI Taxonomy" id="39325"/>
    <lineage>
        <taxon>Eukaryota</taxon>
        <taxon>Viridiplantae</taxon>
        <taxon>Streptophyta</taxon>
        <taxon>Embryophyta</taxon>
        <taxon>Tracheophyta</taxon>
        <taxon>Spermatophyta</taxon>
        <taxon>Magnoliopsida</taxon>
        <taxon>Ranunculales</taxon>
        <taxon>Circaeasteraceae</taxon>
        <taxon>Kingdonia</taxon>
    </lineage>
</organism>
<dbReference type="InterPro" id="IPR033140">
    <property type="entry name" value="Lipase_GDXG_put_SER_AS"/>
</dbReference>
<proteinExistence type="predicted"/>
<dbReference type="PROSITE" id="PS01174">
    <property type="entry name" value="LIPASE_GDXG_SER"/>
    <property type="match status" value="1"/>
</dbReference>
<dbReference type="GO" id="GO:0016787">
    <property type="term" value="F:hydrolase activity"/>
    <property type="evidence" value="ECO:0007669"/>
    <property type="project" value="InterPro"/>
</dbReference>
<dbReference type="EMBL" id="JACGCM010000622">
    <property type="protein sequence ID" value="KAF6169901.1"/>
    <property type="molecule type" value="Genomic_DNA"/>
</dbReference>
<keyword evidence="4" id="KW-1185">Reference proteome</keyword>
<dbReference type="InterPro" id="IPR050466">
    <property type="entry name" value="Carboxylest/Gibb_receptor"/>
</dbReference>
<dbReference type="InterPro" id="IPR029058">
    <property type="entry name" value="AB_hydrolase_fold"/>
</dbReference>
<evidence type="ECO:0000256" key="1">
    <source>
        <dbReference type="PROSITE-ProRule" id="PRU10038"/>
    </source>
</evidence>
<feature type="domain" description="Alpha/beta hydrolase fold-3" evidence="2">
    <location>
        <begin position="80"/>
        <end position="303"/>
    </location>
</feature>
<reference evidence="3 4" key="1">
    <citation type="journal article" date="2020" name="IScience">
        <title>Genome Sequencing of the Endangered Kingdonia uniflora (Circaeasteraceae, Ranunculales) Reveals Potential Mechanisms of Evolutionary Specialization.</title>
        <authorList>
            <person name="Sun Y."/>
            <person name="Deng T."/>
            <person name="Zhang A."/>
            <person name="Moore M.J."/>
            <person name="Landis J.B."/>
            <person name="Lin N."/>
            <person name="Zhang H."/>
            <person name="Zhang X."/>
            <person name="Huang J."/>
            <person name="Zhang X."/>
            <person name="Sun H."/>
            <person name="Wang H."/>
        </authorList>
    </citation>
    <scope>NUCLEOTIDE SEQUENCE [LARGE SCALE GENOMIC DNA]</scope>
    <source>
        <strain evidence="3">TB1705</strain>
        <tissue evidence="3">Leaf</tissue>
    </source>
</reference>
<comment type="caution">
    <text evidence="3">The sequence shown here is derived from an EMBL/GenBank/DDBJ whole genome shotgun (WGS) entry which is preliminary data.</text>
</comment>
<protein>
    <recommendedName>
        <fullName evidence="2">Alpha/beta hydrolase fold-3 domain-containing protein</fullName>
    </recommendedName>
</protein>
<gene>
    <name evidence="3" type="ORF">GIB67_034293</name>
</gene>
<accession>A0A7J7NRS2</accession>
<evidence type="ECO:0000313" key="3">
    <source>
        <dbReference type="EMBL" id="KAF6169901.1"/>
    </source>
</evidence>
<dbReference type="Pfam" id="PF07859">
    <property type="entry name" value="Abhydrolase_3"/>
    <property type="match status" value="1"/>
</dbReference>
<dbReference type="AlphaFoldDB" id="A0A7J7NRS2"/>
<dbReference type="Proteomes" id="UP000541444">
    <property type="component" value="Unassembled WGS sequence"/>
</dbReference>
<name>A0A7J7NRS2_9MAGN</name>
<dbReference type="SUPFAM" id="SSF53474">
    <property type="entry name" value="alpha/beta-Hydrolases"/>
    <property type="match status" value="1"/>
</dbReference>
<sequence>MSTSLTTSNPPYEVEEVFGVLRIYNNGSIVRSSKPLMEVPVNDDGSILWKEVLFDAANNLYLRLYKPTCSNANTKIPIFYYYPGGGFCIGTRLWPNYQNECFRLASELQVVVISPDYRLAPEHRLPAAIEDGYTAVKWLKDQAVSQNPDAWLNDVADFERVFISGDSAGANIAHNLAVLFGAGTEELAPVRIRGYVLLEPFFGGTVLTKTEADGSKEAFLNLELINKLWRLSIPVGATKDHQIVNPFGPASPLMETLELDPILVVVGSSDLLKDRVEEYASKLKAWGKKIEYVEYEDKQHGFFSFDPYCEASINFMQAIKKFVAENSF</sequence>
<dbReference type="PANTHER" id="PTHR23024">
    <property type="entry name" value="ARYLACETAMIDE DEACETYLASE"/>
    <property type="match status" value="1"/>
</dbReference>